<sequence length="171" mass="20334">GWIKNMNVMTYSEVRASFKQAMDDVCRHHDPTVITRQRGEHVVMMSLADYNSMEETMYLLGNPVNAERLMRGVEQKAQNKEAAKHIKFAWTDDGWDDYLYWQEHDEKKVEEINALLEECSRDPFKGTGKPEPLRGNLTGYWSRRIDKEHRLVYLPEDKCIYIIQCRFHYEK</sequence>
<evidence type="ECO:0000256" key="4">
    <source>
        <dbReference type="ARBA" id="ARBA00022722"/>
    </source>
</evidence>
<name>A0A7R9FUG0_9CRUS</name>
<keyword evidence="3" id="KW-1277">Toxin-antitoxin system</keyword>
<dbReference type="EMBL" id="LR927319">
    <property type="protein sequence ID" value="CAD7255456.1"/>
    <property type="molecule type" value="Genomic_DNA"/>
</dbReference>
<dbReference type="NCBIfam" id="TIGR02116">
    <property type="entry name" value="toxin_Txe_YoeB"/>
    <property type="match status" value="1"/>
</dbReference>
<dbReference type="Proteomes" id="UP000677054">
    <property type="component" value="Unassembled WGS sequence"/>
</dbReference>
<reference evidence="8" key="1">
    <citation type="submission" date="2020-11" db="EMBL/GenBank/DDBJ databases">
        <authorList>
            <person name="Tran Van P."/>
        </authorList>
    </citation>
    <scope>NUCLEOTIDE SEQUENCE</scope>
</reference>
<feature type="non-terminal residue" evidence="8">
    <location>
        <position position="1"/>
    </location>
</feature>
<dbReference type="PANTHER" id="PTHR38039">
    <property type="entry name" value="TOXIN YOEB"/>
    <property type="match status" value="1"/>
</dbReference>
<dbReference type="InterPro" id="IPR009614">
    <property type="entry name" value="YoeB_toxin"/>
</dbReference>
<comment type="similarity">
    <text evidence="2">Belongs to the phD/YefM antitoxin family.</text>
</comment>
<dbReference type="GO" id="GO:0045892">
    <property type="term" value="P:negative regulation of DNA-templated transcription"/>
    <property type="evidence" value="ECO:0007669"/>
    <property type="project" value="TreeGrafter"/>
</dbReference>
<evidence type="ECO:0000313" key="8">
    <source>
        <dbReference type="EMBL" id="CAD7255456.1"/>
    </source>
</evidence>
<dbReference type="EMBL" id="CAJPEV010027801">
    <property type="protein sequence ID" value="CAG0908871.1"/>
    <property type="molecule type" value="Genomic_DNA"/>
</dbReference>
<dbReference type="GO" id="GO:0004519">
    <property type="term" value="F:endonuclease activity"/>
    <property type="evidence" value="ECO:0007669"/>
    <property type="project" value="UniProtKB-KW"/>
</dbReference>
<dbReference type="GO" id="GO:0006401">
    <property type="term" value="P:RNA catabolic process"/>
    <property type="evidence" value="ECO:0007669"/>
    <property type="project" value="InterPro"/>
</dbReference>
<dbReference type="Pfam" id="PF06769">
    <property type="entry name" value="YoeB_toxin"/>
    <property type="match status" value="1"/>
</dbReference>
<evidence type="ECO:0000256" key="3">
    <source>
        <dbReference type="ARBA" id="ARBA00022649"/>
    </source>
</evidence>
<keyword evidence="5" id="KW-0255">Endonuclease</keyword>
<dbReference type="SUPFAM" id="SSF143120">
    <property type="entry name" value="YefM-like"/>
    <property type="match status" value="1"/>
</dbReference>
<protein>
    <recommendedName>
        <fullName evidence="7">Putative mRNA interferase YoeB</fullName>
    </recommendedName>
</protein>
<evidence type="ECO:0000256" key="2">
    <source>
        <dbReference type="ARBA" id="ARBA00009981"/>
    </source>
</evidence>
<gene>
    <name evidence="8" type="ORF">DSTB1V02_LOCUS15201</name>
</gene>
<keyword evidence="6" id="KW-0378">Hydrolase</keyword>
<dbReference type="InterPro" id="IPR035093">
    <property type="entry name" value="RelE/ParE_toxin_dom_sf"/>
</dbReference>
<keyword evidence="4" id="KW-0540">Nuclease</keyword>
<dbReference type="GO" id="GO:0016787">
    <property type="term" value="F:hydrolase activity"/>
    <property type="evidence" value="ECO:0007669"/>
    <property type="project" value="UniProtKB-KW"/>
</dbReference>
<organism evidence="8">
    <name type="scientific">Darwinula stevensoni</name>
    <dbReference type="NCBI Taxonomy" id="69355"/>
    <lineage>
        <taxon>Eukaryota</taxon>
        <taxon>Metazoa</taxon>
        <taxon>Ecdysozoa</taxon>
        <taxon>Arthropoda</taxon>
        <taxon>Crustacea</taxon>
        <taxon>Oligostraca</taxon>
        <taxon>Ostracoda</taxon>
        <taxon>Podocopa</taxon>
        <taxon>Podocopida</taxon>
        <taxon>Darwinulocopina</taxon>
        <taxon>Darwinuloidea</taxon>
        <taxon>Darwinulidae</taxon>
        <taxon>Darwinula</taxon>
    </lineage>
</organism>
<comment type="similarity">
    <text evidence="1">Belongs to the YoeB family.</text>
</comment>
<dbReference type="Gene3D" id="3.40.1620.10">
    <property type="entry name" value="YefM-like domain"/>
    <property type="match status" value="1"/>
</dbReference>
<dbReference type="NCBIfam" id="TIGR01552">
    <property type="entry name" value="phd_fam"/>
    <property type="match status" value="1"/>
</dbReference>
<dbReference type="InterPro" id="IPR036165">
    <property type="entry name" value="YefM-like_sf"/>
</dbReference>
<keyword evidence="9" id="KW-1185">Reference proteome</keyword>
<dbReference type="OrthoDB" id="76098at2759"/>
<dbReference type="SUPFAM" id="SSF143011">
    <property type="entry name" value="RelE-like"/>
    <property type="match status" value="1"/>
</dbReference>
<evidence type="ECO:0000313" key="9">
    <source>
        <dbReference type="Proteomes" id="UP000677054"/>
    </source>
</evidence>
<accession>A0A7R9FUG0</accession>
<evidence type="ECO:0000256" key="6">
    <source>
        <dbReference type="ARBA" id="ARBA00022801"/>
    </source>
</evidence>
<proteinExistence type="inferred from homology"/>
<dbReference type="PANTHER" id="PTHR38039:SF1">
    <property type="entry name" value="TOXIN YOEB"/>
    <property type="match status" value="1"/>
</dbReference>
<dbReference type="AlphaFoldDB" id="A0A7R9FUG0"/>
<evidence type="ECO:0000256" key="5">
    <source>
        <dbReference type="ARBA" id="ARBA00022759"/>
    </source>
</evidence>
<dbReference type="Gene3D" id="6.10.250.330">
    <property type="match status" value="1"/>
</dbReference>
<dbReference type="InterPro" id="IPR006442">
    <property type="entry name" value="Antitoxin_Phd/YefM"/>
</dbReference>
<dbReference type="Pfam" id="PF02604">
    <property type="entry name" value="PhdYeFM_antitox"/>
    <property type="match status" value="1"/>
</dbReference>
<dbReference type="Gene3D" id="3.30.2310.20">
    <property type="entry name" value="RelE-like"/>
    <property type="match status" value="1"/>
</dbReference>
<evidence type="ECO:0000256" key="1">
    <source>
        <dbReference type="ARBA" id="ARBA00008172"/>
    </source>
</evidence>
<evidence type="ECO:0000256" key="7">
    <source>
        <dbReference type="ARBA" id="ARBA00030388"/>
    </source>
</evidence>